<evidence type="ECO:0000256" key="5">
    <source>
        <dbReference type="ARBA" id="ARBA00022725"/>
    </source>
</evidence>
<evidence type="ECO:0000259" key="11">
    <source>
        <dbReference type="PROSITE" id="PS50262"/>
    </source>
</evidence>
<evidence type="ECO:0000256" key="6">
    <source>
        <dbReference type="ARBA" id="ARBA00022989"/>
    </source>
</evidence>
<gene>
    <name evidence="13" type="primary">LOC107111723</name>
</gene>
<sequence length="314" mass="35165">MVAENFTFVTEFTLEGLSKHRKTQTLLFMAILLIYTLTIVGNLGVIMLVRSDSRLHTPMYFFLTHLSGTEICYATSTEPQMLAHLLDGKGILSFTGCVAQIFVLLFMGTAENFLLGIMAYDRYLAIFHPLLYSITMSRCRQWQLACSCWAAAFLFSLTYVCCTFSHSYCGPNHIDHFICDMPLVLKLACDDTHTTQAIISVMAGLGLMIPISLIMTSYGLILFSVLKMRSTSGQHKAFSTCASHLMVVTVFYGTVISMYMVPRSSTSSNRDKQIAVFYVVVTPLLNPIIYTLRNKDVHGAVSKVLWRRSLGQKS</sequence>
<dbReference type="GeneID" id="107111723"/>
<evidence type="ECO:0000256" key="1">
    <source>
        <dbReference type="ARBA" id="ARBA00004651"/>
    </source>
</evidence>
<evidence type="ECO:0000256" key="7">
    <source>
        <dbReference type="ARBA" id="ARBA00023136"/>
    </source>
</evidence>
<feature type="transmembrane region" description="Helical" evidence="10">
    <location>
        <begin position="90"/>
        <end position="107"/>
    </location>
</feature>
<dbReference type="RefSeq" id="XP_015268222.1">
    <property type="nucleotide sequence ID" value="XM_015412736.1"/>
</dbReference>
<dbReference type="Proteomes" id="UP000694871">
    <property type="component" value="Unplaced"/>
</dbReference>
<feature type="transmembrane region" description="Helical" evidence="10">
    <location>
        <begin position="26"/>
        <end position="49"/>
    </location>
</feature>
<evidence type="ECO:0000313" key="12">
    <source>
        <dbReference type="Proteomes" id="UP000694871"/>
    </source>
</evidence>
<dbReference type="InterPro" id="IPR000725">
    <property type="entry name" value="Olfact_rcpt"/>
</dbReference>
<evidence type="ECO:0000256" key="2">
    <source>
        <dbReference type="ARBA" id="ARBA00022475"/>
    </source>
</evidence>
<dbReference type="PROSITE" id="PS00237">
    <property type="entry name" value="G_PROTEIN_RECEP_F1_1"/>
    <property type="match status" value="1"/>
</dbReference>
<feature type="transmembrane region" description="Helical" evidence="10">
    <location>
        <begin position="197"/>
        <end position="225"/>
    </location>
</feature>
<keyword evidence="8 9" id="KW-0807">Transducer</keyword>
<feature type="transmembrane region" description="Helical" evidence="10">
    <location>
        <begin position="237"/>
        <end position="261"/>
    </location>
</feature>
<evidence type="ECO:0000313" key="13">
    <source>
        <dbReference type="RefSeq" id="XP_015268222.1"/>
    </source>
</evidence>
<feature type="transmembrane region" description="Helical" evidence="10">
    <location>
        <begin position="273"/>
        <end position="292"/>
    </location>
</feature>
<keyword evidence="9" id="KW-0297">G-protein coupled receptor</keyword>
<dbReference type="InterPro" id="IPR000276">
    <property type="entry name" value="GPCR_Rhodpsn"/>
</dbReference>
<dbReference type="SUPFAM" id="SSF81321">
    <property type="entry name" value="Family A G protein-coupled receptor-like"/>
    <property type="match status" value="1"/>
</dbReference>
<dbReference type="Gene3D" id="1.20.1070.10">
    <property type="entry name" value="Rhodopsin 7-helix transmembrane proteins"/>
    <property type="match status" value="1"/>
</dbReference>
<keyword evidence="5 10" id="KW-0552">Olfaction</keyword>
<dbReference type="PANTHER" id="PTHR26453">
    <property type="entry name" value="OLFACTORY RECEPTOR"/>
    <property type="match status" value="1"/>
</dbReference>
<keyword evidence="4 9" id="KW-0812">Transmembrane</keyword>
<keyword evidence="2 10" id="KW-1003">Cell membrane</keyword>
<proteinExistence type="inferred from homology"/>
<evidence type="ECO:0000256" key="4">
    <source>
        <dbReference type="ARBA" id="ARBA00022692"/>
    </source>
</evidence>
<comment type="similarity">
    <text evidence="9">Belongs to the G-protein coupled receptor 1 family.</text>
</comment>
<keyword evidence="3 10" id="KW-0716">Sensory transduction</keyword>
<dbReference type="Pfam" id="PF13853">
    <property type="entry name" value="7tm_4"/>
    <property type="match status" value="1"/>
</dbReference>
<feature type="domain" description="G-protein coupled receptors family 1 profile" evidence="11">
    <location>
        <begin position="41"/>
        <end position="290"/>
    </location>
</feature>
<evidence type="ECO:0000256" key="10">
    <source>
        <dbReference type="RuleBase" id="RU363047"/>
    </source>
</evidence>
<keyword evidence="9" id="KW-0675">Receptor</keyword>
<protein>
    <recommendedName>
        <fullName evidence="10">Olfactory receptor</fullName>
    </recommendedName>
</protein>
<keyword evidence="12" id="KW-1185">Reference proteome</keyword>
<evidence type="ECO:0000256" key="9">
    <source>
        <dbReference type="RuleBase" id="RU000688"/>
    </source>
</evidence>
<name>A0ABM1K3D5_GEKJA</name>
<feature type="transmembrane region" description="Helical" evidence="10">
    <location>
        <begin position="144"/>
        <end position="166"/>
    </location>
</feature>
<dbReference type="PRINTS" id="PR00237">
    <property type="entry name" value="GPCRRHODOPSN"/>
</dbReference>
<keyword evidence="6 10" id="KW-1133">Transmembrane helix</keyword>
<dbReference type="PRINTS" id="PR00245">
    <property type="entry name" value="OLFACTORYR"/>
</dbReference>
<dbReference type="PROSITE" id="PS50262">
    <property type="entry name" value="G_PROTEIN_RECEP_F1_2"/>
    <property type="match status" value="1"/>
</dbReference>
<dbReference type="InterPro" id="IPR017452">
    <property type="entry name" value="GPCR_Rhodpsn_7TM"/>
</dbReference>
<accession>A0ABM1K3D5</accession>
<evidence type="ECO:0000256" key="3">
    <source>
        <dbReference type="ARBA" id="ARBA00022606"/>
    </source>
</evidence>
<reference evidence="13" key="1">
    <citation type="submission" date="2025-08" db="UniProtKB">
        <authorList>
            <consortium name="RefSeq"/>
        </authorList>
    </citation>
    <scope>IDENTIFICATION</scope>
</reference>
<keyword evidence="7 10" id="KW-0472">Membrane</keyword>
<comment type="subcellular location">
    <subcellularLocation>
        <location evidence="1 10">Cell membrane</location>
        <topology evidence="1 10">Multi-pass membrane protein</topology>
    </subcellularLocation>
</comment>
<organism evidence="12 13">
    <name type="scientific">Gekko japonicus</name>
    <name type="common">Schlegel's Japanese gecko</name>
    <dbReference type="NCBI Taxonomy" id="146911"/>
    <lineage>
        <taxon>Eukaryota</taxon>
        <taxon>Metazoa</taxon>
        <taxon>Chordata</taxon>
        <taxon>Craniata</taxon>
        <taxon>Vertebrata</taxon>
        <taxon>Euteleostomi</taxon>
        <taxon>Lepidosauria</taxon>
        <taxon>Squamata</taxon>
        <taxon>Bifurcata</taxon>
        <taxon>Gekkota</taxon>
        <taxon>Gekkonidae</taxon>
        <taxon>Gekkoninae</taxon>
        <taxon>Gekko</taxon>
    </lineage>
</organism>
<evidence type="ECO:0000256" key="8">
    <source>
        <dbReference type="ARBA" id="ARBA00023224"/>
    </source>
</evidence>